<evidence type="ECO:0000313" key="4">
    <source>
        <dbReference type="EMBL" id="KRX10766.1"/>
    </source>
</evidence>
<feature type="compositionally biased region" description="Low complexity" evidence="2">
    <location>
        <begin position="572"/>
        <end position="584"/>
    </location>
</feature>
<proteinExistence type="predicted"/>
<keyword evidence="1" id="KW-0175">Coiled coil</keyword>
<feature type="region of interest" description="Disordered" evidence="2">
    <location>
        <begin position="307"/>
        <end position="333"/>
    </location>
</feature>
<feature type="compositionally biased region" description="Acidic residues" evidence="2">
    <location>
        <begin position="307"/>
        <end position="322"/>
    </location>
</feature>
<dbReference type="OrthoDB" id="308350at2759"/>
<keyword evidence="5" id="KW-1185">Reference proteome</keyword>
<evidence type="ECO:0000313" key="5">
    <source>
        <dbReference type="Proteomes" id="UP000054937"/>
    </source>
</evidence>
<dbReference type="AlphaFoldDB" id="A0A0V0R8G7"/>
<feature type="coiled-coil region" evidence="1">
    <location>
        <begin position="362"/>
        <end position="389"/>
    </location>
</feature>
<feature type="compositionally biased region" description="Acidic residues" evidence="2">
    <location>
        <begin position="139"/>
        <end position="161"/>
    </location>
</feature>
<dbReference type="InterPro" id="IPR012617">
    <property type="entry name" value="AATF_C"/>
</dbReference>
<dbReference type="Pfam" id="PF08164">
    <property type="entry name" value="TRAUB"/>
    <property type="match status" value="1"/>
</dbReference>
<feature type="compositionally biased region" description="Acidic residues" evidence="2">
    <location>
        <begin position="99"/>
        <end position="129"/>
    </location>
</feature>
<dbReference type="EMBL" id="LDAU01000020">
    <property type="protein sequence ID" value="KRX10766.1"/>
    <property type="molecule type" value="Genomic_DNA"/>
</dbReference>
<dbReference type="InParanoid" id="A0A0V0R8G7"/>
<sequence length="616" mass="73310">MSISHKNKLENIASQLIKSKGLNDDFYNENDNLDAVKYEKTAHDSQYLSLMKDMASTNKKRPKKMSSEQDLEDMPQYKGKKVSMKDFKNKNFQTKNLMEQEEIDEYEDDDDDDDELLEREYVDSSDENIEQNGENSSEILEDDQEELEAFDENQFDDESEENGINNGYEDSSDSQEEEKLKYKQATLGQKGQKKVNNDKITQMVKQIEEEDTKIQPKQKQEQQNELEKAKHVRNQLLFWKQQSLDRMSIQKPLELVKRFPLNMDYYKDLQGQQKYSEMLIVQNLNLMLRNRDLFYKKLIQNIDEDIEEEEKEDEEDQDSEIDEQQKNENKLNQKNLIQKDQFDYLEDYLFQTENDLNSEKNQEHHQINIDQLQENFEKSQEKTKKFIEDNIFKWSQKTNLVATNLKKQGFSQLLSTPIGQTQKAMKQPQRLIIKSQLKRDKFRIFGQSDKDLYEETNENIYDDADYYHELLKEQLEDDGGDLQDEDGLQLNNTKIYLLERKLKQQERLANKIQSKEKQVDRRASKARKLRFHTHQKLVNFTNPQENIYLLEGRNEIIKSLFGVEANNLKQKVLQQKQQKSNNQNPEEKLKKKRKGNDKQEIQNNDDEEGLDEIDII</sequence>
<dbReference type="Proteomes" id="UP000054937">
    <property type="component" value="Unassembled WGS sequence"/>
</dbReference>
<comment type="caution">
    <text evidence="4">The sequence shown here is derived from an EMBL/GenBank/DDBJ whole genome shotgun (WGS) entry which is preliminary data.</text>
</comment>
<dbReference type="PANTHER" id="PTHR15565">
    <property type="entry name" value="AATF PROTEIN APOPTOSIS ANTAGONIZING TRANSCRIPTION FACTOR"/>
    <property type="match status" value="1"/>
</dbReference>
<accession>A0A0V0R8G7</accession>
<feature type="region of interest" description="Disordered" evidence="2">
    <location>
        <begin position="54"/>
        <end position="180"/>
    </location>
</feature>
<evidence type="ECO:0000256" key="2">
    <source>
        <dbReference type="SAM" id="MobiDB-lite"/>
    </source>
</evidence>
<feature type="region of interest" description="Disordered" evidence="2">
    <location>
        <begin position="572"/>
        <end position="616"/>
    </location>
</feature>
<feature type="compositionally biased region" description="Acidic residues" evidence="2">
    <location>
        <begin position="603"/>
        <end position="616"/>
    </location>
</feature>
<name>A0A0V0R8G7_PSEPJ</name>
<protein>
    <recommendedName>
        <fullName evidence="3">Apoptosis-antagonizing transcription factor C-terminal domain-containing protein</fullName>
    </recommendedName>
</protein>
<dbReference type="PANTHER" id="PTHR15565:SF0">
    <property type="entry name" value="PROTEIN AATF"/>
    <property type="match status" value="1"/>
</dbReference>
<dbReference type="GO" id="GO:0005730">
    <property type="term" value="C:nucleolus"/>
    <property type="evidence" value="ECO:0007669"/>
    <property type="project" value="TreeGrafter"/>
</dbReference>
<evidence type="ECO:0000259" key="3">
    <source>
        <dbReference type="Pfam" id="PF08164"/>
    </source>
</evidence>
<dbReference type="OMA" id="INFMAPN"/>
<feature type="domain" description="Apoptosis-antagonizing transcription factor C-terminal" evidence="3">
    <location>
        <begin position="467"/>
        <end position="561"/>
    </location>
</feature>
<reference evidence="4 5" key="1">
    <citation type="journal article" date="2015" name="Sci. Rep.">
        <title>Genome of the facultative scuticociliatosis pathogen Pseudocohnilembus persalinus provides insight into its virulence through horizontal gene transfer.</title>
        <authorList>
            <person name="Xiong J."/>
            <person name="Wang G."/>
            <person name="Cheng J."/>
            <person name="Tian M."/>
            <person name="Pan X."/>
            <person name="Warren A."/>
            <person name="Jiang C."/>
            <person name="Yuan D."/>
            <person name="Miao W."/>
        </authorList>
    </citation>
    <scope>NUCLEOTIDE SEQUENCE [LARGE SCALE GENOMIC DNA]</scope>
    <source>
        <strain evidence="4">36N120E</strain>
    </source>
</reference>
<feature type="coiled-coil region" evidence="1">
    <location>
        <begin position="495"/>
        <end position="522"/>
    </location>
</feature>
<dbReference type="InterPro" id="IPR039223">
    <property type="entry name" value="AATF/Bfr2"/>
</dbReference>
<evidence type="ECO:0000256" key="1">
    <source>
        <dbReference type="SAM" id="Coils"/>
    </source>
</evidence>
<organism evidence="4 5">
    <name type="scientific">Pseudocohnilembus persalinus</name>
    <name type="common">Ciliate</name>
    <dbReference type="NCBI Taxonomy" id="266149"/>
    <lineage>
        <taxon>Eukaryota</taxon>
        <taxon>Sar</taxon>
        <taxon>Alveolata</taxon>
        <taxon>Ciliophora</taxon>
        <taxon>Intramacronucleata</taxon>
        <taxon>Oligohymenophorea</taxon>
        <taxon>Scuticociliatia</taxon>
        <taxon>Philasterida</taxon>
        <taxon>Pseudocohnilembidae</taxon>
        <taxon>Pseudocohnilembus</taxon>
    </lineage>
</organism>
<gene>
    <name evidence="4" type="ORF">PPERSA_04933</name>
</gene>